<protein>
    <recommendedName>
        <fullName evidence="4">Transmembrane protein</fullName>
    </recommendedName>
</protein>
<organism evidence="2 3">
    <name type="scientific">Stenotrophomonas maltophilia</name>
    <name type="common">Pseudomonas maltophilia</name>
    <name type="synonym">Xanthomonas maltophilia</name>
    <dbReference type="NCBI Taxonomy" id="40324"/>
    <lineage>
        <taxon>Bacteria</taxon>
        <taxon>Pseudomonadati</taxon>
        <taxon>Pseudomonadota</taxon>
        <taxon>Gammaproteobacteria</taxon>
        <taxon>Lysobacterales</taxon>
        <taxon>Lysobacteraceae</taxon>
        <taxon>Stenotrophomonas</taxon>
        <taxon>Stenotrophomonas maltophilia group</taxon>
    </lineage>
</organism>
<keyword evidence="1" id="KW-0812">Transmembrane</keyword>
<keyword evidence="1" id="KW-1133">Transmembrane helix</keyword>
<name>A0AAD0FL88_STEMA</name>
<gene>
    <name evidence="2" type="ORF">SmaCSM2_04665</name>
</gene>
<evidence type="ECO:0000313" key="2">
    <source>
        <dbReference type="EMBL" id="AUI06500.1"/>
    </source>
</evidence>
<dbReference type="Proteomes" id="UP000234414">
    <property type="component" value="Chromosome"/>
</dbReference>
<evidence type="ECO:0000256" key="1">
    <source>
        <dbReference type="SAM" id="Phobius"/>
    </source>
</evidence>
<sequence>MLLSIALFLHDPRSLASDVATYAGCTLLASAFLTECYYWTVERLNYPLMKLAITVLGVVTLAAATGVSKITVNDATGQDPPYFTSAVALLVPLSFVPVAAALVIVLGTFGVIIGLVWGLGKLGTTSSKVRDLDLVLTLTRIISGFVIVVIASALLNSSSFIYPSMRWVASHSALFFDMYEGSGCSADVRDRVGRVNDDLVVIGRMTNSGPQFMRASCPLGPQNTVLAPYPPEAEKRIERESIEDRR</sequence>
<feature type="transmembrane region" description="Helical" evidence="1">
    <location>
        <begin position="48"/>
        <end position="67"/>
    </location>
</feature>
<feature type="transmembrane region" description="Helical" evidence="1">
    <location>
        <begin position="87"/>
        <end position="120"/>
    </location>
</feature>
<evidence type="ECO:0000313" key="3">
    <source>
        <dbReference type="Proteomes" id="UP000234414"/>
    </source>
</evidence>
<feature type="transmembrane region" description="Helical" evidence="1">
    <location>
        <begin position="20"/>
        <end position="41"/>
    </location>
</feature>
<dbReference type="AlphaFoldDB" id="A0AAD0FL88"/>
<dbReference type="EMBL" id="CP025298">
    <property type="protein sequence ID" value="AUI06500.1"/>
    <property type="molecule type" value="Genomic_DNA"/>
</dbReference>
<keyword evidence="1" id="KW-0472">Membrane</keyword>
<dbReference type="RefSeq" id="WP_101765015.1">
    <property type="nucleotide sequence ID" value="NZ_CP025298.1"/>
</dbReference>
<proteinExistence type="predicted"/>
<feature type="transmembrane region" description="Helical" evidence="1">
    <location>
        <begin position="132"/>
        <end position="155"/>
    </location>
</feature>
<accession>A0AAD0FL88</accession>
<evidence type="ECO:0008006" key="4">
    <source>
        <dbReference type="Google" id="ProtNLM"/>
    </source>
</evidence>
<reference evidence="2 3" key="1">
    <citation type="submission" date="2017-12" db="EMBL/GenBank/DDBJ databases">
        <title>Complete Genome Sequence of Stenotrophomonas maltophilia CSM2.</title>
        <authorList>
            <person name="Castro-Jaimes S."/>
            <person name="Lopez-Leal G."/>
            <person name="Barberena Jonas C."/>
            <person name="Bustos P."/>
            <person name="Perez-Oseguera A."/>
            <person name="Cevallos M.A."/>
        </authorList>
    </citation>
    <scope>NUCLEOTIDE SEQUENCE [LARGE SCALE GENOMIC DNA]</scope>
    <source>
        <strain evidence="2 3">CSM2</strain>
    </source>
</reference>